<reference evidence="15" key="1">
    <citation type="journal article" date="2013" name="Nat. Commun.">
        <title>Whole-genome sequencing of Oryza brachyantha reveals mechanisms underlying Oryza genome evolution.</title>
        <authorList>
            <person name="Chen J."/>
            <person name="Huang Q."/>
            <person name="Gao D."/>
            <person name="Wang J."/>
            <person name="Lang Y."/>
            <person name="Liu T."/>
            <person name="Li B."/>
            <person name="Bai Z."/>
            <person name="Luis Goicoechea J."/>
            <person name="Liang C."/>
            <person name="Chen C."/>
            <person name="Zhang W."/>
            <person name="Sun S."/>
            <person name="Liao Y."/>
            <person name="Zhang X."/>
            <person name="Yang L."/>
            <person name="Song C."/>
            <person name="Wang M."/>
            <person name="Shi J."/>
            <person name="Liu G."/>
            <person name="Liu J."/>
            <person name="Zhou H."/>
            <person name="Zhou W."/>
            <person name="Yu Q."/>
            <person name="An N."/>
            <person name="Chen Y."/>
            <person name="Cai Q."/>
            <person name="Wang B."/>
            <person name="Liu B."/>
            <person name="Min J."/>
            <person name="Huang Y."/>
            <person name="Wu H."/>
            <person name="Li Z."/>
            <person name="Zhang Y."/>
            <person name="Yin Y."/>
            <person name="Song W."/>
            <person name="Jiang J."/>
            <person name="Jackson S.A."/>
            <person name="Wing R.A."/>
            <person name="Wang J."/>
            <person name="Chen M."/>
        </authorList>
    </citation>
    <scope>NUCLEOTIDE SEQUENCE [LARGE SCALE GENOMIC DNA]</scope>
    <source>
        <strain evidence="15">cv. IRGC 101232</strain>
    </source>
</reference>
<evidence type="ECO:0000256" key="6">
    <source>
        <dbReference type="ARBA" id="ARBA00022723"/>
    </source>
</evidence>
<dbReference type="Gene3D" id="1.10.630.10">
    <property type="entry name" value="Cytochrome P450"/>
    <property type="match status" value="1"/>
</dbReference>
<keyword evidence="10 13" id="KW-0503">Monooxygenase</keyword>
<evidence type="ECO:0008006" key="17">
    <source>
        <dbReference type="Google" id="ProtNLM"/>
    </source>
</evidence>
<evidence type="ECO:0000256" key="10">
    <source>
        <dbReference type="ARBA" id="ARBA00023033"/>
    </source>
</evidence>
<dbReference type="InterPro" id="IPR017972">
    <property type="entry name" value="Cyt_P450_CS"/>
</dbReference>
<keyword evidence="16" id="KW-1185">Reference proteome</keyword>
<evidence type="ECO:0000256" key="11">
    <source>
        <dbReference type="ARBA" id="ARBA00023136"/>
    </source>
</evidence>
<evidence type="ECO:0000256" key="13">
    <source>
        <dbReference type="RuleBase" id="RU000461"/>
    </source>
</evidence>
<dbReference type="InterPro" id="IPR002401">
    <property type="entry name" value="Cyt_P450_E_grp-I"/>
</dbReference>
<evidence type="ECO:0000313" key="15">
    <source>
        <dbReference type="EnsemblPlants" id="OB01G29970.1"/>
    </source>
</evidence>
<dbReference type="GO" id="GO:0016705">
    <property type="term" value="F:oxidoreductase activity, acting on paired donors, with incorporation or reduction of molecular oxygen"/>
    <property type="evidence" value="ECO:0007669"/>
    <property type="project" value="InterPro"/>
</dbReference>
<evidence type="ECO:0000256" key="7">
    <source>
        <dbReference type="ARBA" id="ARBA00022989"/>
    </source>
</evidence>
<dbReference type="PANTHER" id="PTHR47956:SF30">
    <property type="entry name" value="OS06G0641500 PROTEIN"/>
    <property type="match status" value="1"/>
</dbReference>
<feature type="transmembrane region" description="Helical" evidence="14">
    <location>
        <begin position="6"/>
        <end position="25"/>
    </location>
</feature>
<dbReference type="GO" id="GO:0004497">
    <property type="term" value="F:monooxygenase activity"/>
    <property type="evidence" value="ECO:0007669"/>
    <property type="project" value="UniProtKB-KW"/>
</dbReference>
<reference evidence="15" key="2">
    <citation type="submission" date="2013-04" db="UniProtKB">
        <authorList>
            <consortium name="EnsemblPlants"/>
        </authorList>
    </citation>
    <scope>IDENTIFICATION</scope>
</reference>
<evidence type="ECO:0000256" key="8">
    <source>
        <dbReference type="ARBA" id="ARBA00023002"/>
    </source>
</evidence>
<evidence type="ECO:0000256" key="14">
    <source>
        <dbReference type="SAM" id="Phobius"/>
    </source>
</evidence>
<dbReference type="PROSITE" id="PS00086">
    <property type="entry name" value="CYTOCHROME_P450"/>
    <property type="match status" value="1"/>
</dbReference>
<keyword evidence="6 12" id="KW-0479">Metal-binding</keyword>
<dbReference type="eggNOG" id="KOG0156">
    <property type="taxonomic scope" value="Eukaryota"/>
</dbReference>
<comment type="cofactor">
    <cofactor evidence="12">
        <name>heme</name>
        <dbReference type="ChEBI" id="CHEBI:30413"/>
    </cofactor>
</comment>
<keyword evidence="5 14" id="KW-0812">Transmembrane</keyword>
<dbReference type="STRING" id="4533.J3L191"/>
<sequence length="516" mass="56808">MADASSRSYLYLCLAVVSLLAVLLARRRRRSDTARDGHGGGLRLPPGPWQLPVIGSLHHMVGKPPHRAMHDLARRHGAPGMALQLGGVPTVVISSPEAAQEVLRTNDAVFATRRLSCSMGAATKGRSMSFAPYGDYWRMLRKVAVTELLCASRVASFRSIREEEVAAWLRALAAGERGVELEMQAELTRLVANSTVRTVVGDGDRCAHRDEFLRQLERANKLATVFNPVDLWPSSRLAARLSGGVRKFVGCVDEIRRIVDGIIQEHLEKPRGGREDFLDVLLRIHKEGELQVPLDMESIHYLVADLFAGGSDTSATLLEWTLAELIRNPKVMAKATAEVRDAFAAAGAVSEGRALGELRYLQLVIKESLRLHPPVPLLLPRECQEPSRVLGYDVPRGTQVLVNVFALSRDERCWPAAEEFLPERFGDGEAAAGLDFRGADMEFVPFGAGRRMCPGMALVLANTELTIASLLFHFDWEAPGIADPTKLDMTEEFGVTMRRKNKLLLRPVLRIPVPGA</sequence>
<organism evidence="15">
    <name type="scientific">Oryza brachyantha</name>
    <name type="common">malo sina</name>
    <dbReference type="NCBI Taxonomy" id="4533"/>
    <lineage>
        <taxon>Eukaryota</taxon>
        <taxon>Viridiplantae</taxon>
        <taxon>Streptophyta</taxon>
        <taxon>Embryophyta</taxon>
        <taxon>Tracheophyta</taxon>
        <taxon>Spermatophyta</taxon>
        <taxon>Magnoliopsida</taxon>
        <taxon>Liliopsida</taxon>
        <taxon>Poales</taxon>
        <taxon>Poaceae</taxon>
        <taxon>BOP clade</taxon>
        <taxon>Oryzoideae</taxon>
        <taxon>Oryzeae</taxon>
        <taxon>Oryzinae</taxon>
        <taxon>Oryza</taxon>
    </lineage>
</organism>
<accession>J3L191</accession>
<keyword evidence="4 12" id="KW-0349">Heme</keyword>
<dbReference type="PRINTS" id="PR00463">
    <property type="entry name" value="EP450I"/>
</dbReference>
<comment type="subcellular location">
    <subcellularLocation>
        <location evidence="1">Membrane</location>
        <topology evidence="1">Multi-pass membrane protein</topology>
    </subcellularLocation>
    <subcellularLocation>
        <location evidence="2">Membrane</location>
        <topology evidence="2">Single-pass membrane protein</topology>
    </subcellularLocation>
</comment>
<protein>
    <recommendedName>
        <fullName evidence="17">Cytochrome P450</fullName>
    </recommendedName>
</protein>
<dbReference type="FunFam" id="1.10.630.10:FF:000043">
    <property type="entry name" value="Cytochrome P450 99A2"/>
    <property type="match status" value="1"/>
</dbReference>
<dbReference type="GO" id="GO:0020037">
    <property type="term" value="F:heme binding"/>
    <property type="evidence" value="ECO:0007669"/>
    <property type="project" value="InterPro"/>
</dbReference>
<dbReference type="HOGENOM" id="CLU_001570_4_1_1"/>
<dbReference type="Proteomes" id="UP000006038">
    <property type="component" value="Chromosome 1"/>
</dbReference>
<dbReference type="Gramene" id="OB01G29970.1">
    <property type="protein sequence ID" value="OB01G29970.1"/>
    <property type="gene ID" value="OB01G29970"/>
</dbReference>
<dbReference type="PRINTS" id="PR00385">
    <property type="entry name" value="P450"/>
</dbReference>
<evidence type="ECO:0000256" key="12">
    <source>
        <dbReference type="PIRSR" id="PIRSR602401-1"/>
    </source>
</evidence>
<keyword evidence="7 14" id="KW-1133">Transmembrane helix</keyword>
<dbReference type="GO" id="GO:0016020">
    <property type="term" value="C:membrane"/>
    <property type="evidence" value="ECO:0007669"/>
    <property type="project" value="UniProtKB-SubCell"/>
</dbReference>
<keyword evidence="9 12" id="KW-0408">Iron</keyword>
<dbReference type="InterPro" id="IPR050193">
    <property type="entry name" value="Cytochrome_P450_71"/>
</dbReference>
<evidence type="ECO:0000256" key="5">
    <source>
        <dbReference type="ARBA" id="ARBA00022692"/>
    </source>
</evidence>
<name>J3L191_ORYBR</name>
<dbReference type="SUPFAM" id="SSF48264">
    <property type="entry name" value="Cytochrome P450"/>
    <property type="match status" value="1"/>
</dbReference>
<evidence type="ECO:0000313" key="16">
    <source>
        <dbReference type="Proteomes" id="UP000006038"/>
    </source>
</evidence>
<evidence type="ECO:0000256" key="2">
    <source>
        <dbReference type="ARBA" id="ARBA00004167"/>
    </source>
</evidence>
<dbReference type="GO" id="GO:0005506">
    <property type="term" value="F:iron ion binding"/>
    <property type="evidence" value="ECO:0007669"/>
    <property type="project" value="InterPro"/>
</dbReference>
<proteinExistence type="inferred from homology"/>
<evidence type="ECO:0000256" key="9">
    <source>
        <dbReference type="ARBA" id="ARBA00023004"/>
    </source>
</evidence>
<keyword evidence="8 13" id="KW-0560">Oxidoreductase</keyword>
<feature type="binding site" description="axial binding residue" evidence="12">
    <location>
        <position position="453"/>
    </location>
    <ligand>
        <name>heme</name>
        <dbReference type="ChEBI" id="CHEBI:30413"/>
    </ligand>
    <ligandPart>
        <name>Fe</name>
        <dbReference type="ChEBI" id="CHEBI:18248"/>
    </ligandPart>
</feature>
<evidence type="ECO:0000256" key="1">
    <source>
        <dbReference type="ARBA" id="ARBA00004141"/>
    </source>
</evidence>
<keyword evidence="11 14" id="KW-0472">Membrane</keyword>
<dbReference type="Pfam" id="PF00067">
    <property type="entry name" value="p450"/>
    <property type="match status" value="1"/>
</dbReference>
<dbReference type="AlphaFoldDB" id="J3L191"/>
<dbReference type="InterPro" id="IPR036396">
    <property type="entry name" value="Cyt_P450_sf"/>
</dbReference>
<dbReference type="InterPro" id="IPR001128">
    <property type="entry name" value="Cyt_P450"/>
</dbReference>
<evidence type="ECO:0000256" key="4">
    <source>
        <dbReference type="ARBA" id="ARBA00022617"/>
    </source>
</evidence>
<dbReference type="OMA" id="NAHACAL"/>
<comment type="similarity">
    <text evidence="3 13">Belongs to the cytochrome P450 family.</text>
</comment>
<dbReference type="PANTHER" id="PTHR47956">
    <property type="entry name" value="CYTOCHROME P450 71B11-RELATED"/>
    <property type="match status" value="1"/>
</dbReference>
<evidence type="ECO:0000256" key="3">
    <source>
        <dbReference type="ARBA" id="ARBA00010617"/>
    </source>
</evidence>
<dbReference type="EnsemblPlants" id="OB01G29970.1">
    <property type="protein sequence ID" value="OB01G29970.1"/>
    <property type="gene ID" value="OB01G29970"/>
</dbReference>